<dbReference type="PROSITE" id="PS01218">
    <property type="entry name" value="TATC"/>
    <property type="match status" value="1"/>
</dbReference>
<keyword evidence="2 5" id="KW-0812">Transmembrane</keyword>
<dbReference type="InterPro" id="IPR019820">
    <property type="entry name" value="Sec-indep_translocase_CS"/>
</dbReference>
<dbReference type="GO" id="GO:0065002">
    <property type="term" value="P:intracellular protein transmembrane transport"/>
    <property type="evidence" value="ECO:0007669"/>
    <property type="project" value="TreeGrafter"/>
</dbReference>
<comment type="subcellular location">
    <subcellularLocation>
        <location evidence="5">Cell membrane</location>
        <topology evidence="5">Multi-pass membrane protein</topology>
    </subcellularLocation>
    <subcellularLocation>
        <location evidence="1">Membrane</location>
        <topology evidence="1">Multi-pass membrane protein</topology>
    </subcellularLocation>
</comment>
<evidence type="ECO:0000256" key="3">
    <source>
        <dbReference type="ARBA" id="ARBA00022989"/>
    </source>
</evidence>
<keyword evidence="5" id="KW-0653">Protein transport</keyword>
<comment type="caution">
    <text evidence="5">Lacks conserved residue(s) required for the propagation of feature annotation.</text>
</comment>
<evidence type="ECO:0000256" key="2">
    <source>
        <dbReference type="ARBA" id="ARBA00022692"/>
    </source>
</evidence>
<comment type="subunit">
    <text evidence="5">The Tat system comprises two distinct complexes: a TatABC complex, containing multiple copies of TatA, TatB and TatC subunits, and a separate TatA complex, containing only TatA subunits. Substrates initially bind to the TatABC complex, which probably triggers association of the separate TatA complex to form the active translocon.</text>
</comment>
<comment type="caution">
    <text evidence="6">The sequence shown here is derived from an EMBL/GenBank/DDBJ whole genome shotgun (WGS) entry which is preliminary data.</text>
</comment>
<keyword evidence="5" id="KW-0811">Translocation</keyword>
<keyword evidence="4 5" id="KW-0472">Membrane</keyword>
<dbReference type="GO" id="GO:0043953">
    <property type="term" value="P:protein transport by the Tat complex"/>
    <property type="evidence" value="ECO:0007669"/>
    <property type="project" value="UniProtKB-UniRule"/>
</dbReference>
<dbReference type="PRINTS" id="PR01840">
    <property type="entry name" value="TATCFAMILY"/>
</dbReference>
<evidence type="ECO:0000256" key="4">
    <source>
        <dbReference type="ARBA" id="ARBA00023136"/>
    </source>
</evidence>
<comment type="similarity">
    <text evidence="5">Belongs to the TatC family.</text>
</comment>
<evidence type="ECO:0000313" key="6">
    <source>
        <dbReference type="EMBL" id="GGA64425.1"/>
    </source>
</evidence>
<dbReference type="GO" id="GO:0009977">
    <property type="term" value="F:proton motive force dependent protein transmembrane transporter activity"/>
    <property type="evidence" value="ECO:0007669"/>
    <property type="project" value="TreeGrafter"/>
</dbReference>
<organism evidence="6 7">
    <name type="scientific">Neiella marina</name>
    <dbReference type="NCBI Taxonomy" id="508461"/>
    <lineage>
        <taxon>Bacteria</taxon>
        <taxon>Pseudomonadati</taxon>
        <taxon>Pseudomonadota</taxon>
        <taxon>Gammaproteobacteria</taxon>
        <taxon>Alteromonadales</taxon>
        <taxon>Echinimonadaceae</taxon>
        <taxon>Neiella</taxon>
    </lineage>
</organism>
<dbReference type="GO" id="GO:0033281">
    <property type="term" value="C:TAT protein transport complex"/>
    <property type="evidence" value="ECO:0007669"/>
    <property type="project" value="UniProtKB-UniRule"/>
</dbReference>
<keyword evidence="3 5" id="KW-1133">Transmembrane helix</keyword>
<gene>
    <name evidence="5 6" type="primary">tatC</name>
    <name evidence="6" type="ORF">GCM10011369_02220</name>
</gene>
<evidence type="ECO:0000256" key="5">
    <source>
        <dbReference type="HAMAP-Rule" id="MF_00902"/>
    </source>
</evidence>
<keyword evidence="7" id="KW-1185">Reference proteome</keyword>
<dbReference type="PANTHER" id="PTHR30371:SF0">
    <property type="entry name" value="SEC-INDEPENDENT PROTEIN TRANSLOCASE PROTEIN TATC, CHLOROPLASTIC-RELATED"/>
    <property type="match status" value="1"/>
</dbReference>
<dbReference type="Pfam" id="PF00902">
    <property type="entry name" value="TatC"/>
    <property type="match status" value="1"/>
</dbReference>
<dbReference type="HAMAP" id="MF_00902">
    <property type="entry name" value="TatC"/>
    <property type="match status" value="1"/>
</dbReference>
<keyword evidence="5" id="KW-0813">Transport</keyword>
<dbReference type="InterPro" id="IPR002033">
    <property type="entry name" value="TatC"/>
</dbReference>
<feature type="transmembrane region" description="Helical" evidence="5">
    <location>
        <begin position="156"/>
        <end position="182"/>
    </location>
</feature>
<name>A0A8J2U1U2_9GAMM</name>
<protein>
    <recommendedName>
        <fullName evidence="5">Sec-independent protein translocase protein TatC</fullName>
    </recommendedName>
</protein>
<dbReference type="EMBL" id="BMDX01000001">
    <property type="protein sequence ID" value="GGA64425.1"/>
    <property type="molecule type" value="Genomic_DNA"/>
</dbReference>
<dbReference type="RefSeq" id="WP_188708027.1">
    <property type="nucleotide sequence ID" value="NZ_BMDX01000001.1"/>
</dbReference>
<feature type="transmembrane region" description="Helical" evidence="5">
    <location>
        <begin position="194"/>
        <end position="211"/>
    </location>
</feature>
<feature type="transmembrane region" description="Helical" evidence="5">
    <location>
        <begin position="115"/>
        <end position="136"/>
    </location>
</feature>
<sequence length="251" mass="27884">MTDNSVPLITHLIELRSRLLRAVIAILVIFLGLVYFANDLYHWIAEPLIAQLPEGSNMIATNVAAPFFTPFKLTIVVAMALAMPVVLHQAWGFIAPGLYRHERRLAIPLLMMSVLLFYGGIAFAFYVVFPLAFSFFTSVAPDDVVIATDISSYLDFVLKILFAFGLAFEIPIAVILLCVSGVTSPASLRKKRPYVIVAAFVIGMLLTPPDVISQTLLALPMWLLFELGVLMSSLYSRKREEQNEEESDVKS</sequence>
<dbReference type="PANTHER" id="PTHR30371">
    <property type="entry name" value="SEC-INDEPENDENT PROTEIN TRANSLOCASE PROTEIN TATC"/>
    <property type="match status" value="1"/>
</dbReference>
<reference evidence="7" key="1">
    <citation type="journal article" date="2019" name="Int. J. Syst. Evol. Microbiol.">
        <title>The Global Catalogue of Microorganisms (GCM) 10K type strain sequencing project: providing services to taxonomists for standard genome sequencing and annotation.</title>
        <authorList>
            <consortium name="The Broad Institute Genomics Platform"/>
            <consortium name="The Broad Institute Genome Sequencing Center for Infectious Disease"/>
            <person name="Wu L."/>
            <person name="Ma J."/>
        </authorList>
    </citation>
    <scope>NUCLEOTIDE SEQUENCE [LARGE SCALE GENOMIC DNA]</scope>
    <source>
        <strain evidence="7">CGMCC 1.10130</strain>
    </source>
</reference>
<proteinExistence type="inferred from homology"/>
<comment type="function">
    <text evidence="5">Part of the twin-arginine translocation (Tat) system that transports large folded proteins containing a characteristic twin-arginine motif in their signal peptide across membranes. Together with TatB, TatC is part of a receptor directly interacting with Tat signal peptides.</text>
</comment>
<dbReference type="AlphaFoldDB" id="A0A8J2U1U2"/>
<keyword evidence="5" id="KW-1003">Cell membrane</keyword>
<dbReference type="Proteomes" id="UP000619743">
    <property type="component" value="Unassembled WGS sequence"/>
</dbReference>
<feature type="transmembrane region" description="Helical" evidence="5">
    <location>
        <begin position="19"/>
        <end position="37"/>
    </location>
</feature>
<feature type="transmembrane region" description="Helical" evidence="5">
    <location>
        <begin position="73"/>
        <end position="94"/>
    </location>
</feature>
<evidence type="ECO:0000313" key="7">
    <source>
        <dbReference type="Proteomes" id="UP000619743"/>
    </source>
</evidence>
<dbReference type="NCBIfam" id="TIGR00945">
    <property type="entry name" value="tatC"/>
    <property type="match status" value="1"/>
</dbReference>
<accession>A0A8J2U1U2</accession>
<evidence type="ECO:0000256" key="1">
    <source>
        <dbReference type="ARBA" id="ARBA00004141"/>
    </source>
</evidence>